<accession>A0A8H7E8K5</accession>
<proteinExistence type="predicted"/>
<reference evidence="1" key="1">
    <citation type="submission" date="2020-02" db="EMBL/GenBank/DDBJ databases">
        <authorList>
            <person name="Palmer J.M."/>
        </authorList>
    </citation>
    <scope>NUCLEOTIDE SEQUENCE</scope>
    <source>
        <strain evidence="1">EPUS1.4</strain>
        <tissue evidence="1">Thallus</tissue>
    </source>
</reference>
<dbReference type="AlphaFoldDB" id="A0A8H7E8K5"/>
<evidence type="ECO:0000313" key="2">
    <source>
        <dbReference type="Proteomes" id="UP000606974"/>
    </source>
</evidence>
<sequence length="55" mass="6181">MYKAPSTRKQLSRIRDSLTVSLQNDPARLLLKPATSVLHLSTDMSLQQQCILLSL</sequence>
<organism evidence="1 2">
    <name type="scientific">Endocarpon pusillum</name>
    <dbReference type="NCBI Taxonomy" id="364733"/>
    <lineage>
        <taxon>Eukaryota</taxon>
        <taxon>Fungi</taxon>
        <taxon>Dikarya</taxon>
        <taxon>Ascomycota</taxon>
        <taxon>Pezizomycotina</taxon>
        <taxon>Eurotiomycetes</taxon>
        <taxon>Chaetothyriomycetidae</taxon>
        <taxon>Verrucariales</taxon>
        <taxon>Verrucariaceae</taxon>
        <taxon>Endocarpon</taxon>
    </lineage>
</organism>
<dbReference type="Proteomes" id="UP000606974">
    <property type="component" value="Unassembled WGS sequence"/>
</dbReference>
<comment type="caution">
    <text evidence="1">The sequence shown here is derived from an EMBL/GenBank/DDBJ whole genome shotgun (WGS) entry which is preliminary data.</text>
</comment>
<gene>
    <name evidence="1" type="ORF">GJ744_001375</name>
</gene>
<evidence type="ECO:0000313" key="1">
    <source>
        <dbReference type="EMBL" id="KAF7512440.1"/>
    </source>
</evidence>
<keyword evidence="2" id="KW-1185">Reference proteome</keyword>
<name>A0A8H7E8K5_9EURO</name>
<dbReference type="EMBL" id="JAACFV010000012">
    <property type="protein sequence ID" value="KAF7512440.1"/>
    <property type="molecule type" value="Genomic_DNA"/>
</dbReference>
<protein>
    <submittedName>
        <fullName evidence="1">Uncharacterized protein</fullName>
    </submittedName>
</protein>